<reference evidence="1 2" key="1">
    <citation type="submission" date="2024-02" db="EMBL/GenBank/DDBJ databases">
        <title>Identification of pathogenicity and growth-promoting functions of Pseudomonas putida variants.</title>
        <authorList>
            <person name="Sun J."/>
        </authorList>
    </citation>
    <scope>NUCLEOTIDE SEQUENCE [LARGE SCALE GENOMIC DNA]</scope>
    <source>
        <strain evidence="1 2">A04</strain>
    </source>
</reference>
<evidence type="ECO:0000313" key="1">
    <source>
        <dbReference type="EMBL" id="MEJ5908044.1"/>
    </source>
</evidence>
<protein>
    <recommendedName>
        <fullName evidence="3">DUF4279 domain-containing protein</fullName>
    </recommendedName>
</protein>
<sequence>MIYECSLEIVIKNTDCSELAALAMKLPNKYMSSASSKTGHLSISINDFDFNDWLVFDKTACDFIEGLKVLGERLALEDSVFRIAIYYSLDETVVLPLKFSKSLVKLISELSLSLDMTGYPCSDES</sequence>
<gene>
    <name evidence="1" type="ORF">V7V80_25510</name>
</gene>
<evidence type="ECO:0000313" key="2">
    <source>
        <dbReference type="Proteomes" id="UP001377692"/>
    </source>
</evidence>
<dbReference type="EMBL" id="JBBHLD010000038">
    <property type="protein sequence ID" value="MEJ5908044.1"/>
    <property type="molecule type" value="Genomic_DNA"/>
</dbReference>
<evidence type="ECO:0008006" key="3">
    <source>
        <dbReference type="Google" id="ProtNLM"/>
    </source>
</evidence>
<organism evidence="1 2">
    <name type="scientific">Pseudomonas kermanshahensis</name>
    <dbReference type="NCBI Taxonomy" id="2745482"/>
    <lineage>
        <taxon>Bacteria</taxon>
        <taxon>Pseudomonadati</taxon>
        <taxon>Pseudomonadota</taxon>
        <taxon>Gammaproteobacteria</taxon>
        <taxon>Pseudomonadales</taxon>
        <taxon>Pseudomonadaceae</taxon>
        <taxon>Pseudomonas</taxon>
    </lineage>
</organism>
<dbReference type="RefSeq" id="WP_339551220.1">
    <property type="nucleotide sequence ID" value="NZ_JBBHLD010000038.1"/>
</dbReference>
<dbReference type="Proteomes" id="UP001377692">
    <property type="component" value="Unassembled WGS sequence"/>
</dbReference>
<comment type="caution">
    <text evidence="1">The sequence shown here is derived from an EMBL/GenBank/DDBJ whole genome shotgun (WGS) entry which is preliminary data.</text>
</comment>
<keyword evidence="2" id="KW-1185">Reference proteome</keyword>
<name>A0ABU8RDS7_9PSED</name>
<accession>A0ABU8RDS7</accession>
<proteinExistence type="predicted"/>